<comment type="caution">
    <text evidence="1">The sequence shown here is derived from an EMBL/GenBank/DDBJ whole genome shotgun (WGS) entry which is preliminary data.</text>
</comment>
<proteinExistence type="predicted"/>
<dbReference type="Proteomes" id="UP000824782">
    <property type="component" value="Unassembled WGS sequence"/>
</dbReference>
<evidence type="ECO:0000313" key="2">
    <source>
        <dbReference type="Proteomes" id="UP000824782"/>
    </source>
</evidence>
<accession>A0AAV7CLJ3</accession>
<evidence type="ECO:0000313" key="1">
    <source>
        <dbReference type="EMBL" id="KAG8585903.1"/>
    </source>
</evidence>
<organism evidence="1 2">
    <name type="scientific">Engystomops pustulosus</name>
    <name type="common">Tungara frog</name>
    <name type="synonym">Physalaemus pustulosus</name>
    <dbReference type="NCBI Taxonomy" id="76066"/>
    <lineage>
        <taxon>Eukaryota</taxon>
        <taxon>Metazoa</taxon>
        <taxon>Chordata</taxon>
        <taxon>Craniata</taxon>
        <taxon>Vertebrata</taxon>
        <taxon>Euteleostomi</taxon>
        <taxon>Amphibia</taxon>
        <taxon>Batrachia</taxon>
        <taxon>Anura</taxon>
        <taxon>Neobatrachia</taxon>
        <taxon>Hyloidea</taxon>
        <taxon>Leptodactylidae</taxon>
        <taxon>Leiuperinae</taxon>
        <taxon>Engystomops</taxon>
    </lineage>
</organism>
<dbReference type="AlphaFoldDB" id="A0AAV7CLJ3"/>
<keyword evidence="2" id="KW-1185">Reference proteome</keyword>
<dbReference type="EMBL" id="WNYA01000002">
    <property type="protein sequence ID" value="KAG8585903.1"/>
    <property type="molecule type" value="Genomic_DNA"/>
</dbReference>
<name>A0AAV7CLJ3_ENGPU</name>
<reference evidence="1" key="1">
    <citation type="thesis" date="2020" institute="ProQuest LLC" country="789 East Eisenhower Parkway, Ann Arbor, MI, USA">
        <title>Comparative Genomics and Chromosome Evolution.</title>
        <authorList>
            <person name="Mudd A.B."/>
        </authorList>
    </citation>
    <scope>NUCLEOTIDE SEQUENCE</scope>
    <source>
        <strain evidence="1">237g6f4</strain>
        <tissue evidence="1">Blood</tissue>
    </source>
</reference>
<protein>
    <submittedName>
        <fullName evidence="1">Uncharacterized protein</fullName>
    </submittedName>
</protein>
<sequence>MLYPLSCAFVERLMYSSMISYSALIDVFSHILKISNLVSYDLYVSIHAHKRVIQCHIYFIPIYRHMCAVDNLGRANIVSTLNTWHIPGIFQVLKTPFKTA</sequence>
<gene>
    <name evidence="1" type="ORF">GDO81_005190</name>
</gene>